<reference evidence="4 5" key="1">
    <citation type="submission" date="2016-11" db="EMBL/GenBank/DDBJ databases">
        <authorList>
            <person name="Varghese N."/>
            <person name="Submissions S."/>
        </authorList>
    </citation>
    <scope>NUCLEOTIDE SEQUENCE [LARGE SCALE GENOMIC DNA]</scope>
    <source>
        <strain evidence="4 5">NFR18</strain>
    </source>
</reference>
<sequence>MVNKTLFNQHREAFFRLCDAVGENQVEQVRSLLEATPLLLTLRRYNMDDGESLLHLAAAGGSREVCALLVSLGMDVDLPLPGYRNLTPLDAAASHGHLDTCRWLLEQGAAVDGLPDNILSPLDSACVGGHEDVVALLLQRGANPNRLHTRWNQAPVDIATGWGFPAIAQLLAAAGGVSILDVPQQAAVSPQEAIRTFMHNSAGWVLPAVFSPDSGDARFLLGISCIGGKRDFKLFDFKLLFTTGLFRQSPMTELAICLPARWPLTVHGFAEHSPWRFPVALLARLGRRTLDQVSLAAGELLRRDDPYLADLAWPDGVDALLAIDKRWNPAPEEDDIADDDKVTIHLLVPVAFTKKGAPGASALHALIERKLKGSWKVSALPVPMNG</sequence>
<evidence type="ECO:0000256" key="3">
    <source>
        <dbReference type="PROSITE-ProRule" id="PRU00023"/>
    </source>
</evidence>
<dbReference type="Pfam" id="PF12796">
    <property type="entry name" value="Ank_2"/>
    <property type="match status" value="1"/>
</dbReference>
<organism evidence="4 5">
    <name type="scientific">Janthinobacterium lividum</name>
    <dbReference type="NCBI Taxonomy" id="29581"/>
    <lineage>
        <taxon>Bacteria</taxon>
        <taxon>Pseudomonadati</taxon>
        <taxon>Pseudomonadota</taxon>
        <taxon>Betaproteobacteria</taxon>
        <taxon>Burkholderiales</taxon>
        <taxon>Oxalobacteraceae</taxon>
        <taxon>Janthinobacterium</taxon>
    </lineage>
</organism>
<keyword evidence="1" id="KW-0677">Repeat</keyword>
<gene>
    <name evidence="4" type="ORF">SAMN03097694_4536</name>
</gene>
<dbReference type="PRINTS" id="PR01415">
    <property type="entry name" value="ANKYRIN"/>
</dbReference>
<protein>
    <submittedName>
        <fullName evidence="4">Ankyrin repeat-containing protein</fullName>
    </submittedName>
</protein>
<dbReference type="RefSeq" id="WP_072455781.1">
    <property type="nucleotide sequence ID" value="NZ_FPKH01000006.1"/>
</dbReference>
<dbReference type="EMBL" id="FPKH01000006">
    <property type="protein sequence ID" value="SFY10751.1"/>
    <property type="molecule type" value="Genomic_DNA"/>
</dbReference>
<dbReference type="SUPFAM" id="SSF48403">
    <property type="entry name" value="Ankyrin repeat"/>
    <property type="match status" value="1"/>
</dbReference>
<accession>A0AB38CDL2</accession>
<dbReference type="PANTHER" id="PTHR24171">
    <property type="entry name" value="ANKYRIN REPEAT DOMAIN-CONTAINING PROTEIN 39-RELATED"/>
    <property type="match status" value="1"/>
</dbReference>
<dbReference type="PROSITE" id="PS50297">
    <property type="entry name" value="ANK_REP_REGION"/>
    <property type="match status" value="3"/>
</dbReference>
<feature type="repeat" description="ANK" evidence="3">
    <location>
        <begin position="117"/>
        <end position="149"/>
    </location>
</feature>
<name>A0AB38CDL2_9BURK</name>
<keyword evidence="2 3" id="KW-0040">ANK repeat</keyword>
<evidence type="ECO:0000313" key="5">
    <source>
        <dbReference type="Proteomes" id="UP000182489"/>
    </source>
</evidence>
<feature type="repeat" description="ANK" evidence="3">
    <location>
        <begin position="49"/>
        <end position="77"/>
    </location>
</feature>
<dbReference type="AlphaFoldDB" id="A0AB38CDL2"/>
<evidence type="ECO:0000256" key="2">
    <source>
        <dbReference type="ARBA" id="ARBA00023043"/>
    </source>
</evidence>
<dbReference type="Proteomes" id="UP000182489">
    <property type="component" value="Unassembled WGS sequence"/>
</dbReference>
<evidence type="ECO:0000256" key="1">
    <source>
        <dbReference type="ARBA" id="ARBA00022737"/>
    </source>
</evidence>
<dbReference type="PANTHER" id="PTHR24171:SF9">
    <property type="entry name" value="ANKYRIN REPEAT DOMAIN-CONTAINING PROTEIN 39"/>
    <property type="match status" value="1"/>
</dbReference>
<proteinExistence type="predicted"/>
<evidence type="ECO:0000313" key="4">
    <source>
        <dbReference type="EMBL" id="SFY10751.1"/>
    </source>
</evidence>
<feature type="repeat" description="ANK" evidence="3">
    <location>
        <begin position="84"/>
        <end position="116"/>
    </location>
</feature>
<dbReference type="InterPro" id="IPR002110">
    <property type="entry name" value="Ankyrin_rpt"/>
</dbReference>
<dbReference type="SMART" id="SM00248">
    <property type="entry name" value="ANK"/>
    <property type="match status" value="3"/>
</dbReference>
<comment type="caution">
    <text evidence="4">The sequence shown here is derived from an EMBL/GenBank/DDBJ whole genome shotgun (WGS) entry which is preliminary data.</text>
</comment>
<dbReference type="PROSITE" id="PS50088">
    <property type="entry name" value="ANK_REPEAT"/>
    <property type="match status" value="3"/>
</dbReference>
<dbReference type="Gene3D" id="1.25.40.20">
    <property type="entry name" value="Ankyrin repeat-containing domain"/>
    <property type="match status" value="1"/>
</dbReference>
<dbReference type="Pfam" id="PF13637">
    <property type="entry name" value="Ank_4"/>
    <property type="match status" value="1"/>
</dbReference>
<dbReference type="InterPro" id="IPR036770">
    <property type="entry name" value="Ankyrin_rpt-contain_sf"/>
</dbReference>